<evidence type="ECO:0000313" key="2">
    <source>
        <dbReference type="Proteomes" id="UP001054252"/>
    </source>
</evidence>
<keyword evidence="2" id="KW-1185">Reference proteome</keyword>
<organism evidence="1 2">
    <name type="scientific">Rubroshorea leprosula</name>
    <dbReference type="NCBI Taxonomy" id="152421"/>
    <lineage>
        <taxon>Eukaryota</taxon>
        <taxon>Viridiplantae</taxon>
        <taxon>Streptophyta</taxon>
        <taxon>Embryophyta</taxon>
        <taxon>Tracheophyta</taxon>
        <taxon>Spermatophyta</taxon>
        <taxon>Magnoliopsida</taxon>
        <taxon>eudicotyledons</taxon>
        <taxon>Gunneridae</taxon>
        <taxon>Pentapetalae</taxon>
        <taxon>rosids</taxon>
        <taxon>malvids</taxon>
        <taxon>Malvales</taxon>
        <taxon>Dipterocarpaceae</taxon>
        <taxon>Rubroshorea</taxon>
    </lineage>
</organism>
<proteinExistence type="predicted"/>
<accession>A0AAV5J4J5</accession>
<protein>
    <submittedName>
        <fullName evidence="1">Uncharacterized protein</fullName>
    </submittedName>
</protein>
<dbReference type="AlphaFoldDB" id="A0AAV5J4J5"/>
<dbReference type="Proteomes" id="UP001054252">
    <property type="component" value="Unassembled WGS sequence"/>
</dbReference>
<sequence length="38" mass="4173">MACYVNRIFVCSFATIVKSGELQRSFAINPVSLYSISG</sequence>
<gene>
    <name evidence="1" type="ORF">SLEP1_g18263</name>
</gene>
<dbReference type="EMBL" id="BPVZ01000025">
    <property type="protein sequence ID" value="GKV06363.1"/>
    <property type="molecule type" value="Genomic_DNA"/>
</dbReference>
<name>A0AAV5J4J5_9ROSI</name>
<comment type="caution">
    <text evidence="1">The sequence shown here is derived from an EMBL/GenBank/DDBJ whole genome shotgun (WGS) entry which is preliminary data.</text>
</comment>
<reference evidence="1 2" key="1">
    <citation type="journal article" date="2021" name="Commun. Biol.">
        <title>The genome of Shorea leprosula (Dipterocarpaceae) highlights the ecological relevance of drought in aseasonal tropical rainforests.</title>
        <authorList>
            <person name="Ng K.K.S."/>
            <person name="Kobayashi M.J."/>
            <person name="Fawcett J.A."/>
            <person name="Hatakeyama M."/>
            <person name="Paape T."/>
            <person name="Ng C.H."/>
            <person name="Ang C.C."/>
            <person name="Tnah L.H."/>
            <person name="Lee C.T."/>
            <person name="Nishiyama T."/>
            <person name="Sese J."/>
            <person name="O'Brien M.J."/>
            <person name="Copetti D."/>
            <person name="Mohd Noor M.I."/>
            <person name="Ong R.C."/>
            <person name="Putra M."/>
            <person name="Sireger I.Z."/>
            <person name="Indrioko S."/>
            <person name="Kosugi Y."/>
            <person name="Izuno A."/>
            <person name="Isagi Y."/>
            <person name="Lee S.L."/>
            <person name="Shimizu K.K."/>
        </authorList>
    </citation>
    <scope>NUCLEOTIDE SEQUENCE [LARGE SCALE GENOMIC DNA]</scope>
    <source>
        <strain evidence="1">214</strain>
    </source>
</reference>
<evidence type="ECO:0000313" key="1">
    <source>
        <dbReference type="EMBL" id="GKV06363.1"/>
    </source>
</evidence>